<comment type="caution">
    <text evidence="14">The sequence shown here is derived from an EMBL/GenBank/DDBJ whole genome shotgun (WGS) entry which is preliminary data.</text>
</comment>
<evidence type="ECO:0000313" key="14">
    <source>
        <dbReference type="EMBL" id="KAK4287488.1"/>
    </source>
</evidence>
<dbReference type="FunFam" id="3.40.630.10:FF:000001">
    <property type="entry name" value="Carboxypeptidase B"/>
    <property type="match status" value="1"/>
</dbReference>
<keyword evidence="15" id="KW-1185">Reference proteome</keyword>
<keyword evidence="8" id="KW-0862">Zinc</keyword>
<evidence type="ECO:0000256" key="4">
    <source>
        <dbReference type="ARBA" id="ARBA00022670"/>
    </source>
</evidence>
<evidence type="ECO:0000256" key="10">
    <source>
        <dbReference type="ARBA" id="ARBA00023157"/>
    </source>
</evidence>
<dbReference type="EMBL" id="JAWZYT010006815">
    <property type="protein sequence ID" value="KAK4287488.1"/>
    <property type="molecule type" value="Genomic_DNA"/>
</dbReference>
<evidence type="ECO:0000313" key="15">
    <source>
        <dbReference type="Proteomes" id="UP001292094"/>
    </source>
</evidence>
<evidence type="ECO:0000256" key="2">
    <source>
        <dbReference type="ARBA" id="ARBA00005988"/>
    </source>
</evidence>
<dbReference type="GO" id="GO:0006508">
    <property type="term" value="P:proteolysis"/>
    <property type="evidence" value="ECO:0007669"/>
    <property type="project" value="UniProtKB-KW"/>
</dbReference>
<organism evidence="14 15">
    <name type="scientific">Petrolisthes manimaculis</name>
    <dbReference type="NCBI Taxonomy" id="1843537"/>
    <lineage>
        <taxon>Eukaryota</taxon>
        <taxon>Metazoa</taxon>
        <taxon>Ecdysozoa</taxon>
        <taxon>Arthropoda</taxon>
        <taxon>Crustacea</taxon>
        <taxon>Multicrustacea</taxon>
        <taxon>Malacostraca</taxon>
        <taxon>Eumalacostraca</taxon>
        <taxon>Eucarida</taxon>
        <taxon>Decapoda</taxon>
        <taxon>Pleocyemata</taxon>
        <taxon>Anomura</taxon>
        <taxon>Galatheoidea</taxon>
        <taxon>Porcellanidae</taxon>
        <taxon>Petrolisthes</taxon>
    </lineage>
</organism>
<protein>
    <recommendedName>
        <fullName evidence="13">Peptidase M14 domain-containing protein</fullName>
    </recommendedName>
</protein>
<sequence length="416" mass="46461">MGGAHTLSLLLVSGLAFSLASYPTQTYHGHQLWRVKGEVDDVAALGDMEGVDVWGDGRGWVDVQVSPAHTHTLTTHLSHHALTHTVLLDDIQRVMDVEREVLKSIPTQRTEQKIVTNIYHQLEEIEAYLQELAASVSWVSVASIGQTSEGRDLWVATLSAPGGTSPKPSVWIDCGIHAREWITPATCIYGLDLLTENYGTDPDVTALLDKYDFYVLTVHNPDGYYYTWHNDRLWRKNRVHHPEDACYGVDLNRNFDDGHWGGVGTSDITCASTYCGPTGFSELESQAVRDYTNQLQSTNNLTAYFTIHSYGQMWMYAYGWTSEDTPHEQELFRVSEIGVTALRSVHDTVYTFGSIYDTIYPASGVSIDWSYSRGVAHTYTLELRDEGESGFLLPPDQIIPTAEETWTGLIAAIMAI</sequence>
<dbReference type="Gene3D" id="3.40.630.10">
    <property type="entry name" value="Zn peptidases"/>
    <property type="match status" value="1"/>
</dbReference>
<evidence type="ECO:0000256" key="12">
    <source>
        <dbReference type="SAM" id="SignalP"/>
    </source>
</evidence>
<feature type="signal peptide" evidence="12">
    <location>
        <begin position="1"/>
        <end position="20"/>
    </location>
</feature>
<evidence type="ECO:0000256" key="1">
    <source>
        <dbReference type="ARBA" id="ARBA00001947"/>
    </source>
</evidence>
<proteinExistence type="inferred from homology"/>
<keyword evidence="6 12" id="KW-0732">Signal</keyword>
<evidence type="ECO:0000256" key="3">
    <source>
        <dbReference type="ARBA" id="ARBA00022645"/>
    </source>
</evidence>
<evidence type="ECO:0000256" key="8">
    <source>
        <dbReference type="ARBA" id="ARBA00022833"/>
    </source>
</evidence>
<dbReference type="SUPFAM" id="SSF53187">
    <property type="entry name" value="Zn-dependent exopeptidases"/>
    <property type="match status" value="1"/>
</dbReference>
<dbReference type="GO" id="GO:0004181">
    <property type="term" value="F:metallocarboxypeptidase activity"/>
    <property type="evidence" value="ECO:0007669"/>
    <property type="project" value="InterPro"/>
</dbReference>
<keyword evidence="4" id="KW-0645">Protease</keyword>
<dbReference type="PROSITE" id="PS52035">
    <property type="entry name" value="PEPTIDASE_M14"/>
    <property type="match status" value="1"/>
</dbReference>
<dbReference type="PANTHER" id="PTHR11705">
    <property type="entry name" value="PROTEASE FAMILY M14 CARBOXYPEPTIDASE A,B"/>
    <property type="match status" value="1"/>
</dbReference>
<gene>
    <name evidence="14" type="ORF">Pmani_039442</name>
</gene>
<name>A0AAE1NCP9_9EUCA</name>
<evidence type="ECO:0000256" key="11">
    <source>
        <dbReference type="PROSITE-ProRule" id="PRU01379"/>
    </source>
</evidence>
<keyword evidence="5" id="KW-0479">Metal-binding</keyword>
<dbReference type="GO" id="GO:0008270">
    <property type="term" value="F:zinc ion binding"/>
    <property type="evidence" value="ECO:0007669"/>
    <property type="project" value="InterPro"/>
</dbReference>
<dbReference type="Proteomes" id="UP001292094">
    <property type="component" value="Unassembled WGS sequence"/>
</dbReference>
<feature type="active site" description="Proton donor/acceptor" evidence="11">
    <location>
        <position position="382"/>
    </location>
</feature>
<evidence type="ECO:0000256" key="9">
    <source>
        <dbReference type="ARBA" id="ARBA00023049"/>
    </source>
</evidence>
<keyword evidence="3" id="KW-0121">Carboxypeptidase</keyword>
<keyword evidence="9" id="KW-0482">Metalloprotease</keyword>
<evidence type="ECO:0000256" key="6">
    <source>
        <dbReference type="ARBA" id="ARBA00022729"/>
    </source>
</evidence>
<dbReference type="Gene3D" id="3.30.70.340">
    <property type="entry name" value="Metallocarboxypeptidase-like"/>
    <property type="match status" value="1"/>
</dbReference>
<reference evidence="14" key="1">
    <citation type="submission" date="2023-11" db="EMBL/GenBank/DDBJ databases">
        <title>Genome assemblies of two species of porcelain crab, Petrolisthes cinctipes and Petrolisthes manimaculis (Anomura: Porcellanidae).</title>
        <authorList>
            <person name="Angst P."/>
        </authorList>
    </citation>
    <scope>NUCLEOTIDE SEQUENCE</scope>
    <source>
        <strain evidence="14">PB745_02</strain>
        <tissue evidence="14">Gill</tissue>
    </source>
</reference>
<keyword evidence="10" id="KW-1015">Disulfide bond</keyword>
<evidence type="ECO:0000256" key="7">
    <source>
        <dbReference type="ARBA" id="ARBA00022801"/>
    </source>
</evidence>
<dbReference type="CDD" id="cd03860">
    <property type="entry name" value="M14_CP_A-B_like"/>
    <property type="match status" value="1"/>
</dbReference>
<dbReference type="AlphaFoldDB" id="A0AAE1NCP9"/>
<dbReference type="InterPro" id="IPR000834">
    <property type="entry name" value="Peptidase_M14"/>
</dbReference>
<dbReference type="PANTHER" id="PTHR11705:SF91">
    <property type="entry name" value="FI01817P-RELATED"/>
    <property type="match status" value="1"/>
</dbReference>
<dbReference type="InterPro" id="IPR003146">
    <property type="entry name" value="M14A_act_pep"/>
</dbReference>
<dbReference type="SUPFAM" id="SSF54897">
    <property type="entry name" value="Protease propeptides/inhibitors"/>
    <property type="match status" value="1"/>
</dbReference>
<comment type="similarity">
    <text evidence="2 11">Belongs to the peptidase M14 family.</text>
</comment>
<dbReference type="SMART" id="SM00631">
    <property type="entry name" value="Zn_pept"/>
    <property type="match status" value="1"/>
</dbReference>
<dbReference type="Pfam" id="PF02244">
    <property type="entry name" value="Propep_M14"/>
    <property type="match status" value="1"/>
</dbReference>
<comment type="cofactor">
    <cofactor evidence="1">
        <name>Zn(2+)</name>
        <dbReference type="ChEBI" id="CHEBI:29105"/>
    </cofactor>
</comment>
<evidence type="ECO:0000259" key="13">
    <source>
        <dbReference type="PROSITE" id="PS52035"/>
    </source>
</evidence>
<dbReference type="PRINTS" id="PR00765">
    <property type="entry name" value="CRBOXYPTASEA"/>
</dbReference>
<feature type="chain" id="PRO_5042139459" description="Peptidase M14 domain-containing protein" evidence="12">
    <location>
        <begin position="21"/>
        <end position="416"/>
    </location>
</feature>
<dbReference type="Pfam" id="PF00246">
    <property type="entry name" value="Peptidase_M14"/>
    <property type="match status" value="1"/>
</dbReference>
<accession>A0AAE1NCP9</accession>
<dbReference type="GO" id="GO:0005615">
    <property type="term" value="C:extracellular space"/>
    <property type="evidence" value="ECO:0007669"/>
    <property type="project" value="TreeGrafter"/>
</dbReference>
<evidence type="ECO:0000256" key="5">
    <source>
        <dbReference type="ARBA" id="ARBA00022723"/>
    </source>
</evidence>
<feature type="domain" description="Peptidase M14" evidence="13">
    <location>
        <begin position="118"/>
        <end position="416"/>
    </location>
</feature>
<dbReference type="InterPro" id="IPR036990">
    <property type="entry name" value="M14A-like_propep"/>
</dbReference>
<keyword evidence="7" id="KW-0378">Hydrolase</keyword>